<keyword evidence="12" id="KW-1185">Reference proteome</keyword>
<keyword evidence="6" id="KW-0904">Protein phosphatase</keyword>
<evidence type="ECO:0000259" key="10">
    <source>
        <dbReference type="PROSITE" id="PS50056"/>
    </source>
</evidence>
<dbReference type="OrthoDB" id="10253954at2759"/>
<evidence type="ECO:0000313" key="12">
    <source>
        <dbReference type="Proteomes" id="UP000054047"/>
    </source>
</evidence>
<feature type="region of interest" description="Disordered" evidence="8">
    <location>
        <begin position="84"/>
        <end position="128"/>
    </location>
</feature>
<dbReference type="SMART" id="SM00404">
    <property type="entry name" value="PTPc_motif"/>
    <property type="match status" value="1"/>
</dbReference>
<dbReference type="InterPro" id="IPR000387">
    <property type="entry name" value="Tyr_Pase_dom"/>
</dbReference>
<protein>
    <recommendedName>
        <fullName evidence="2">protein-tyrosine-phosphatase</fullName>
        <ecNumber evidence="2">3.1.3.48</ecNumber>
    </recommendedName>
</protein>
<dbReference type="InterPro" id="IPR016130">
    <property type="entry name" value="Tyr_Pase_AS"/>
</dbReference>
<dbReference type="EC" id="3.1.3.48" evidence="2"/>
<accession>A0A0C2GXH1</accession>
<dbReference type="PRINTS" id="PR00700">
    <property type="entry name" value="PRTYPHPHTASE"/>
</dbReference>
<evidence type="ECO:0000256" key="1">
    <source>
        <dbReference type="ARBA" id="ARBA00004496"/>
    </source>
</evidence>
<dbReference type="FunFam" id="3.90.190.10:FF:000045">
    <property type="entry name" value="Tyrosine-protein phosphatase non-receptor type 12"/>
    <property type="match status" value="1"/>
</dbReference>
<dbReference type="SUPFAM" id="SSF52799">
    <property type="entry name" value="(Phosphotyrosine protein) phosphatases II"/>
    <property type="match status" value="2"/>
</dbReference>
<feature type="compositionally biased region" description="Acidic residues" evidence="8">
    <location>
        <begin position="579"/>
        <end position="592"/>
    </location>
</feature>
<dbReference type="AlphaFoldDB" id="A0A0C2GXH1"/>
<evidence type="ECO:0000313" key="11">
    <source>
        <dbReference type="EMBL" id="KIH66225.1"/>
    </source>
</evidence>
<dbReference type="CDD" id="cd00047">
    <property type="entry name" value="PTPc"/>
    <property type="match status" value="1"/>
</dbReference>
<evidence type="ECO:0000256" key="5">
    <source>
        <dbReference type="ARBA" id="ARBA00022801"/>
    </source>
</evidence>
<keyword evidence="3" id="KW-0963">Cytoplasm</keyword>
<feature type="domain" description="Tyrosine-protein phosphatase" evidence="9">
    <location>
        <begin position="149"/>
        <end position="416"/>
    </location>
</feature>
<dbReference type="GO" id="GO:0005737">
    <property type="term" value="C:cytoplasm"/>
    <property type="evidence" value="ECO:0007669"/>
    <property type="project" value="UniProtKB-SubCell"/>
</dbReference>
<evidence type="ECO:0000256" key="2">
    <source>
        <dbReference type="ARBA" id="ARBA00013064"/>
    </source>
</evidence>
<keyword evidence="5" id="KW-0378">Hydrolase</keyword>
<proteinExistence type="inferred from homology"/>
<evidence type="ECO:0000256" key="8">
    <source>
        <dbReference type="SAM" id="MobiDB-lite"/>
    </source>
</evidence>
<evidence type="ECO:0000256" key="6">
    <source>
        <dbReference type="ARBA" id="ARBA00022912"/>
    </source>
</evidence>
<dbReference type="PROSITE" id="PS00383">
    <property type="entry name" value="TYR_PHOSPHATASE_1"/>
    <property type="match status" value="1"/>
</dbReference>
<feature type="compositionally biased region" description="Basic and acidic residues" evidence="8">
    <location>
        <begin position="115"/>
        <end position="125"/>
    </location>
</feature>
<evidence type="ECO:0000256" key="7">
    <source>
        <dbReference type="ARBA" id="ARBA00034734"/>
    </source>
</evidence>
<evidence type="ECO:0000256" key="3">
    <source>
        <dbReference type="ARBA" id="ARBA00022490"/>
    </source>
</evidence>
<dbReference type="PROSITE" id="PS50056">
    <property type="entry name" value="TYR_PHOSPHATASE_2"/>
    <property type="match status" value="1"/>
</dbReference>
<dbReference type="InterPro" id="IPR000242">
    <property type="entry name" value="PTP_cat"/>
</dbReference>
<dbReference type="InterPro" id="IPR029021">
    <property type="entry name" value="Prot-tyrosine_phosphatase-like"/>
</dbReference>
<feature type="domain" description="Tyrosine specific protein phosphatases" evidence="10">
    <location>
        <begin position="331"/>
        <end position="407"/>
    </location>
</feature>
<dbReference type="PANTHER" id="PTHR45983:SF2">
    <property type="entry name" value="PROTEIN-TYROSINE-PHOSPHATASE"/>
    <property type="match status" value="1"/>
</dbReference>
<dbReference type="Gene3D" id="3.90.190.10">
    <property type="entry name" value="Protein tyrosine phosphatase superfamily"/>
    <property type="match status" value="2"/>
</dbReference>
<evidence type="ECO:0000259" key="9">
    <source>
        <dbReference type="PROSITE" id="PS50055"/>
    </source>
</evidence>
<dbReference type="PANTHER" id="PTHR45983">
    <property type="entry name" value="TYROSINE PHOSPHATSE N18, PUTATIVE-RELATED"/>
    <property type="match status" value="1"/>
</dbReference>
<dbReference type="Pfam" id="PF00102">
    <property type="entry name" value="Y_phosphatase"/>
    <property type="match status" value="2"/>
</dbReference>
<organism evidence="11 12">
    <name type="scientific">Ancylostoma duodenale</name>
    <dbReference type="NCBI Taxonomy" id="51022"/>
    <lineage>
        <taxon>Eukaryota</taxon>
        <taxon>Metazoa</taxon>
        <taxon>Ecdysozoa</taxon>
        <taxon>Nematoda</taxon>
        <taxon>Chromadorea</taxon>
        <taxon>Rhabditida</taxon>
        <taxon>Rhabditina</taxon>
        <taxon>Rhabditomorpha</taxon>
        <taxon>Strongyloidea</taxon>
        <taxon>Ancylostomatidae</taxon>
        <taxon>Ancylostomatinae</taxon>
        <taxon>Ancylostoma</taxon>
    </lineage>
</organism>
<dbReference type="InterPro" id="IPR003595">
    <property type="entry name" value="Tyr_Pase_cat"/>
</dbReference>
<sequence>MTTWEEMRSKVEENKRKRTKYEELLKCSLFLSPDVGPPPILQTISTIAMRARREGAIRVMDPKNEQKEDSSVDLINFDVDLQQPQSQESVEQTVPAVPLPSSPDEKTPDISTVDESSKEISHETSETSPLDQLLEDFLNYEANLSMSDYIKRFYQIRLEQEALRSDAEFSSKCASENVHVVRNRYRDILPYDRNRVVLSKTDENPNGYINASFISLPKGRTHFIAAQAPLTATLEEWWKMVDEQKVVLIVMLCKLVELSKVKCERYWPSEIGQSLIFGCYEITLESEESFDDDDYLLRRLKMSNQKTGESRSINQLHYREWPDHGCPSGESQLINMIEKMAEYKGDSDAPVLVHCSAGVGRTGTIISVNYIRELIESKELDSLDLFELVMSLRKQRASMVQTQDQYHFVHKCVAHYCRERLGIPHPQPREDSPMVENGGRAESGVDRDAMQVKCERYWPSEIGQSLIFGCYEITLESEESFADDDYLLRRLKMSNQKTGESRSINQLHYREWPDHGCPSGESQLINMIEKMAEYKGDSDAPVLVHCSSLKETLPPVPTRDAPAFTTAQCENGGPSLQGDVDDESDEEFDGNDIPDFPHEPPAPRGPEELGSAAS</sequence>
<dbReference type="PROSITE" id="PS50055">
    <property type="entry name" value="TYR_PHOSPHATASE_PTP"/>
    <property type="match status" value="2"/>
</dbReference>
<feature type="domain" description="Tyrosine-protein phosphatase" evidence="9">
    <location>
        <begin position="451"/>
        <end position="548"/>
    </location>
</feature>
<reference evidence="11 12" key="1">
    <citation type="submission" date="2013-12" db="EMBL/GenBank/DDBJ databases">
        <title>Draft genome of the parsitic nematode Ancylostoma duodenale.</title>
        <authorList>
            <person name="Mitreva M."/>
        </authorList>
    </citation>
    <scope>NUCLEOTIDE SEQUENCE [LARGE SCALE GENOMIC DNA]</scope>
    <source>
        <strain evidence="11 12">Zhejiang</strain>
    </source>
</reference>
<feature type="region of interest" description="Disordered" evidence="8">
    <location>
        <begin position="552"/>
        <end position="614"/>
    </location>
</feature>
<dbReference type="EMBL" id="KN727208">
    <property type="protein sequence ID" value="KIH66225.1"/>
    <property type="molecule type" value="Genomic_DNA"/>
</dbReference>
<gene>
    <name evidence="11" type="ORF">ANCDUO_03445</name>
</gene>
<dbReference type="SMART" id="SM00194">
    <property type="entry name" value="PTPc"/>
    <property type="match status" value="1"/>
</dbReference>
<comment type="subcellular location">
    <subcellularLocation>
        <location evidence="1">Cytoplasm</location>
    </subcellularLocation>
</comment>
<dbReference type="InterPro" id="IPR047170">
    <property type="entry name" value="PTN12/18/22"/>
</dbReference>
<comment type="similarity">
    <text evidence="7">Belongs to the protein-tyrosine phosphatase family. Non-receptor class 4 subfamily.</text>
</comment>
<dbReference type="GO" id="GO:0005634">
    <property type="term" value="C:nucleus"/>
    <property type="evidence" value="ECO:0007669"/>
    <property type="project" value="TreeGrafter"/>
</dbReference>
<dbReference type="Proteomes" id="UP000054047">
    <property type="component" value="Unassembled WGS sequence"/>
</dbReference>
<dbReference type="GO" id="GO:0004726">
    <property type="term" value="F:non-membrane spanning protein tyrosine phosphatase activity"/>
    <property type="evidence" value="ECO:0007669"/>
    <property type="project" value="InterPro"/>
</dbReference>
<name>A0A0C2GXH1_9BILA</name>
<evidence type="ECO:0000256" key="4">
    <source>
        <dbReference type="ARBA" id="ARBA00022553"/>
    </source>
</evidence>
<keyword evidence="4" id="KW-0597">Phosphoprotein</keyword>